<sequence length="201" mass="23063">MPKFKTFSGFGDPDNHLKSFDSQLSFWVSDDEQDVVELFMEKFGASIVVDVDERTLMEIQQKPGEALRSFATGFEEVATNIPITNEKVTMISFFHGLRYGPLKEKLVLEPPNTRNELSKLIIQYIKLEEVKLLSEEYSFKAEETKVKDEVCRKSPKRAWFGIASINLKTVSRSKDKRQCLLGEKMGDIVDPRSRHFTPHLG</sequence>
<organism evidence="1 2">
    <name type="scientific">Lithospermum erythrorhizon</name>
    <name type="common">Purple gromwell</name>
    <name type="synonym">Lithospermum officinale var. erythrorhizon</name>
    <dbReference type="NCBI Taxonomy" id="34254"/>
    <lineage>
        <taxon>Eukaryota</taxon>
        <taxon>Viridiplantae</taxon>
        <taxon>Streptophyta</taxon>
        <taxon>Embryophyta</taxon>
        <taxon>Tracheophyta</taxon>
        <taxon>Spermatophyta</taxon>
        <taxon>Magnoliopsida</taxon>
        <taxon>eudicotyledons</taxon>
        <taxon>Gunneridae</taxon>
        <taxon>Pentapetalae</taxon>
        <taxon>asterids</taxon>
        <taxon>lamiids</taxon>
        <taxon>Boraginales</taxon>
        <taxon>Boraginaceae</taxon>
        <taxon>Boraginoideae</taxon>
        <taxon>Lithospermeae</taxon>
        <taxon>Lithospermum</taxon>
    </lineage>
</organism>
<gene>
    <name evidence="1" type="ORF">LIER_25472</name>
</gene>
<dbReference type="Proteomes" id="UP001454036">
    <property type="component" value="Unassembled WGS sequence"/>
</dbReference>
<evidence type="ECO:0000313" key="1">
    <source>
        <dbReference type="EMBL" id="GAA0171444.1"/>
    </source>
</evidence>
<comment type="caution">
    <text evidence="1">The sequence shown here is derived from an EMBL/GenBank/DDBJ whole genome shotgun (WGS) entry which is preliminary data.</text>
</comment>
<name>A0AAV3R6F3_LITER</name>
<evidence type="ECO:0000313" key="2">
    <source>
        <dbReference type="Proteomes" id="UP001454036"/>
    </source>
</evidence>
<proteinExistence type="predicted"/>
<keyword evidence="2" id="KW-1185">Reference proteome</keyword>
<reference evidence="1 2" key="1">
    <citation type="submission" date="2024-01" db="EMBL/GenBank/DDBJ databases">
        <title>The complete chloroplast genome sequence of Lithospermum erythrorhizon: insights into the phylogenetic relationship among Boraginaceae species and the maternal lineages of purple gromwells.</title>
        <authorList>
            <person name="Okada T."/>
            <person name="Watanabe K."/>
        </authorList>
    </citation>
    <scope>NUCLEOTIDE SEQUENCE [LARGE SCALE GENOMIC DNA]</scope>
</reference>
<accession>A0AAV3R6F3</accession>
<dbReference type="AlphaFoldDB" id="A0AAV3R6F3"/>
<evidence type="ECO:0008006" key="3">
    <source>
        <dbReference type="Google" id="ProtNLM"/>
    </source>
</evidence>
<protein>
    <recommendedName>
        <fullName evidence="3">Retrotransposon gag domain-containing protein</fullName>
    </recommendedName>
</protein>
<dbReference type="EMBL" id="BAABME010007679">
    <property type="protein sequence ID" value="GAA0171444.1"/>
    <property type="molecule type" value="Genomic_DNA"/>
</dbReference>